<comment type="caution">
    <text evidence="13">The sequence shown here is derived from an EMBL/GenBank/DDBJ whole genome shotgun (WGS) entry which is preliminary data.</text>
</comment>
<feature type="domain" description="Pectinesterase inhibitor" evidence="12">
    <location>
        <begin position="70"/>
        <end position="231"/>
    </location>
</feature>
<dbReference type="CDD" id="cd15798">
    <property type="entry name" value="PMEI-like_3"/>
    <property type="match status" value="1"/>
</dbReference>
<evidence type="ECO:0000256" key="4">
    <source>
        <dbReference type="ARBA" id="ARBA00007786"/>
    </source>
</evidence>
<feature type="transmembrane region" description="Helical" evidence="11">
    <location>
        <begin position="29"/>
        <end position="52"/>
    </location>
</feature>
<evidence type="ECO:0000256" key="6">
    <source>
        <dbReference type="ARBA" id="ARBA00022512"/>
    </source>
</evidence>
<accession>A0A835NBM5</accession>
<keyword evidence="8" id="KW-0063">Aspartyl esterase</keyword>
<evidence type="ECO:0000256" key="8">
    <source>
        <dbReference type="ARBA" id="ARBA00023085"/>
    </source>
</evidence>
<evidence type="ECO:0000313" key="13">
    <source>
        <dbReference type="EMBL" id="KAF9689842.1"/>
    </source>
</evidence>
<gene>
    <name evidence="13" type="ORF">SADUNF_Sadunf01G0134500</name>
</gene>
<keyword evidence="9" id="KW-1015">Disulfide bond</keyword>
<keyword evidence="6" id="KW-0134">Cell wall</keyword>
<dbReference type="Gene3D" id="1.20.140.40">
    <property type="entry name" value="Invertase/pectin methylesterase inhibitor family protein"/>
    <property type="match status" value="1"/>
</dbReference>
<evidence type="ECO:0000256" key="3">
    <source>
        <dbReference type="ARBA" id="ARBA00006027"/>
    </source>
</evidence>
<dbReference type="InterPro" id="IPR035513">
    <property type="entry name" value="Invertase/methylesterase_inhib"/>
</dbReference>
<evidence type="ECO:0000256" key="10">
    <source>
        <dbReference type="ARBA" id="ARBA00023180"/>
    </source>
</evidence>
<keyword evidence="11" id="KW-1133">Transmembrane helix</keyword>
<dbReference type="InterPro" id="IPR000070">
    <property type="entry name" value="Pectinesterase_cat"/>
</dbReference>
<comment type="pathway">
    <text evidence="2">Glycan metabolism; pectin degradation; 2-dehydro-3-deoxy-D-gluconate from pectin: step 1/5.</text>
</comment>
<evidence type="ECO:0000256" key="7">
    <source>
        <dbReference type="ARBA" id="ARBA00022801"/>
    </source>
</evidence>
<keyword evidence="11" id="KW-0472">Membrane</keyword>
<dbReference type="Proteomes" id="UP000657918">
    <property type="component" value="Unassembled WGS sequence"/>
</dbReference>
<keyword evidence="6" id="KW-0964">Secreted</keyword>
<dbReference type="SUPFAM" id="SSF101148">
    <property type="entry name" value="Plant invertase/pectin methylesterase inhibitor"/>
    <property type="match status" value="1"/>
</dbReference>
<keyword evidence="11" id="KW-0812">Transmembrane</keyword>
<dbReference type="NCBIfam" id="TIGR01614">
    <property type="entry name" value="PME_inhib"/>
    <property type="match status" value="1"/>
</dbReference>
<dbReference type="UniPathway" id="UPA00545">
    <property type="reaction ID" value="UER00823"/>
</dbReference>
<proteinExistence type="inferred from homology"/>
<keyword evidence="10" id="KW-0325">Glycoprotein</keyword>
<dbReference type="GO" id="GO:0042545">
    <property type="term" value="P:cell wall modification"/>
    <property type="evidence" value="ECO:0007669"/>
    <property type="project" value="InterPro"/>
</dbReference>
<dbReference type="SUPFAM" id="SSF51126">
    <property type="entry name" value="Pectin lyase-like"/>
    <property type="match status" value="1"/>
</dbReference>
<evidence type="ECO:0000256" key="11">
    <source>
        <dbReference type="SAM" id="Phobius"/>
    </source>
</evidence>
<comment type="similarity">
    <text evidence="4">In the C-terminal section; belongs to the pectinesterase family.</text>
</comment>
<dbReference type="InterPro" id="IPR006501">
    <property type="entry name" value="Pectinesterase_inhib_dom"/>
</dbReference>
<dbReference type="FunFam" id="2.160.20.10:FF:000001">
    <property type="entry name" value="Pectinesterase"/>
    <property type="match status" value="1"/>
</dbReference>
<keyword evidence="14" id="KW-1185">Reference proteome</keyword>
<dbReference type="OrthoDB" id="2019149at2759"/>
<dbReference type="Pfam" id="PF01095">
    <property type="entry name" value="Pectinesterase"/>
    <property type="match status" value="1"/>
</dbReference>
<keyword evidence="7" id="KW-0378">Hydrolase</keyword>
<dbReference type="FunFam" id="1.20.140.40:FF:000010">
    <property type="entry name" value="Pectinesterase"/>
    <property type="match status" value="1"/>
</dbReference>
<dbReference type="EMBL" id="JADGMS010000001">
    <property type="protein sequence ID" value="KAF9689842.1"/>
    <property type="molecule type" value="Genomic_DNA"/>
</dbReference>
<dbReference type="PANTHER" id="PTHR31707">
    <property type="entry name" value="PECTINESTERASE"/>
    <property type="match status" value="1"/>
</dbReference>
<dbReference type="SMART" id="SM00856">
    <property type="entry name" value="PMEI"/>
    <property type="match status" value="1"/>
</dbReference>
<dbReference type="InterPro" id="IPR011050">
    <property type="entry name" value="Pectin_lyase_fold/virulence"/>
</dbReference>
<evidence type="ECO:0000256" key="9">
    <source>
        <dbReference type="ARBA" id="ARBA00023157"/>
    </source>
</evidence>
<dbReference type="InterPro" id="IPR012334">
    <property type="entry name" value="Pectin_lyas_fold"/>
</dbReference>
<comment type="similarity">
    <text evidence="3">In the N-terminal section; belongs to the PMEI family.</text>
</comment>
<dbReference type="GO" id="GO:0045490">
    <property type="term" value="P:pectin catabolic process"/>
    <property type="evidence" value="ECO:0007669"/>
    <property type="project" value="UniProtKB-UniPathway"/>
</dbReference>
<dbReference type="AlphaFoldDB" id="A0A835NBM5"/>
<dbReference type="Gene3D" id="2.160.20.10">
    <property type="entry name" value="Single-stranded right-handed beta-helix, Pectin lyase-like"/>
    <property type="match status" value="1"/>
</dbReference>
<dbReference type="Pfam" id="PF04043">
    <property type="entry name" value="PMEI"/>
    <property type="match status" value="1"/>
</dbReference>
<comment type="subcellular location">
    <subcellularLocation>
        <location evidence="1">Secreted</location>
        <location evidence="1">Cell wall</location>
    </subcellularLocation>
</comment>
<dbReference type="GO" id="GO:0030599">
    <property type="term" value="F:pectinesterase activity"/>
    <property type="evidence" value="ECO:0007669"/>
    <property type="project" value="UniProtKB-EC"/>
</dbReference>
<organism evidence="13 14">
    <name type="scientific">Salix dunnii</name>
    <dbReference type="NCBI Taxonomy" id="1413687"/>
    <lineage>
        <taxon>Eukaryota</taxon>
        <taxon>Viridiplantae</taxon>
        <taxon>Streptophyta</taxon>
        <taxon>Embryophyta</taxon>
        <taxon>Tracheophyta</taxon>
        <taxon>Spermatophyta</taxon>
        <taxon>Magnoliopsida</taxon>
        <taxon>eudicotyledons</taxon>
        <taxon>Gunneridae</taxon>
        <taxon>Pentapetalae</taxon>
        <taxon>rosids</taxon>
        <taxon>fabids</taxon>
        <taxon>Malpighiales</taxon>
        <taxon>Salicaceae</taxon>
        <taxon>Saliceae</taxon>
        <taxon>Salix</taxon>
    </lineage>
</organism>
<name>A0A835NBM5_9ROSI</name>
<protein>
    <recommendedName>
        <fullName evidence="5">pectinesterase</fullName>
        <ecNumber evidence="5">3.1.1.11</ecNumber>
    </recommendedName>
</protein>
<sequence>MDSINSFKGYDKVDEVEQQAFRRKTRKRLIIVAVSSIVLIAVIIGAAIGFVVHNRSNNSSSNPVPLPELTPATSLKAVCSVTRYPASCFSSISALETGNTTDPEVLFKLSLHVAMNELSRLRDYPAKLMQGIDDATLQDALKVCAIVFDDAVDRLNDSISSMTVGEGEEILSKAKMDDMKTWISTAITDQETCLDALQELNATKHFNGTLVDHVKAAMENSTEFVSNSLAIVAKTLGLLSDFNIPIHRRRLLGFERTHNSGFPHWVGLGDRRLLENSAPRPDVTVAKDDSGDCTTLSEAVGKIPKKSKSRFIIYVKEGEYLENVILDKSKWNVMIYGDGKDKTIISGSLNFVDGTPTFSTASFAVAGKGFFARDIKFINTAGAEKHQAVAFRSGSDMSVLFRCAFHGFQDTLYAHSNRQFYRDCDIAGTIDFMFGNAAVVFQNCNIQPRQPLPNQFNTITAQGKKDPNQNTGISIQNCKFSALGNVTAPTYLGRPWKDYSTTVIMQSDIGPFLRPSGWMSWVSGVDPPATIFYAEYQNTGPGANVDGRVRWAGYKPALTVEEAERFTVGSFIQGSEWLPATTVTFQSTL</sequence>
<evidence type="ECO:0000256" key="1">
    <source>
        <dbReference type="ARBA" id="ARBA00004191"/>
    </source>
</evidence>
<evidence type="ECO:0000313" key="14">
    <source>
        <dbReference type="Proteomes" id="UP000657918"/>
    </source>
</evidence>
<dbReference type="GO" id="GO:0004857">
    <property type="term" value="F:enzyme inhibitor activity"/>
    <property type="evidence" value="ECO:0007669"/>
    <property type="project" value="InterPro"/>
</dbReference>
<reference evidence="13 14" key="1">
    <citation type="submission" date="2020-10" db="EMBL/GenBank/DDBJ databases">
        <title>Plant Genome Project.</title>
        <authorList>
            <person name="Zhang R.-G."/>
        </authorList>
    </citation>
    <scope>NUCLEOTIDE SEQUENCE [LARGE SCALE GENOMIC DNA]</scope>
    <source>
        <strain evidence="13">FAFU-HL-1</strain>
        <tissue evidence="13">Leaf</tissue>
    </source>
</reference>
<evidence type="ECO:0000259" key="12">
    <source>
        <dbReference type="SMART" id="SM00856"/>
    </source>
</evidence>
<evidence type="ECO:0000256" key="5">
    <source>
        <dbReference type="ARBA" id="ARBA00013229"/>
    </source>
</evidence>
<dbReference type="EC" id="3.1.1.11" evidence="5"/>
<evidence type="ECO:0000256" key="2">
    <source>
        <dbReference type="ARBA" id="ARBA00005184"/>
    </source>
</evidence>